<feature type="binding site" evidence="19">
    <location>
        <position position="697"/>
    </location>
    <ligand>
        <name>Ca(2+)</name>
        <dbReference type="ChEBI" id="CHEBI:29108"/>
    </ligand>
</feature>
<sequence>MLSQTPRQDFLSISLGISNEDSYNNSKSLKRQSLWRIWRRLSSLQRTVIFLILFLGLVCGFYIIPYLYGHRGEPSEIFEPGHRQKIKAEDLDLLGLKVRSELELEKQLKLQQLKKKAQEQVNSIMQKVNKDNALAKKKRPLLPLEDIQPVPPKGVDHGEHAEGEFQEIKPLQGEKQGIKPYSGEVHGIKLAQGEGQGIDPPSERKHEDIEDQKNIQPPVKDAHEVGKEENKVEQIDSPLKKFLYKAENYFHPKVPPNEQQRAVIIAFKEAWSAYRQYAWGHDEFHPISKTHSEWFGVGLTIIDSLDTIVIMGLKEEFADARKFVEQDLNFDKNQDVNLFEITIRIMGGLLSAYHLTGDDLFRNKARDLGDRLLPCFKSPSLVPFSDVNLKNGKAHAPQWGPDSSTSEVTTIQLEFRDLSRVTGDPKYEKAAFDVSLHVHGLPKNDGLVPIFINAQSGTFRESATISFGARGDSYYEYLLKQWLQTGKTKNMFKEDFMEAISGMKKHLLKESEPNKLMYIGELLAGRTFSPKMDHLVCYLGGTLALAASNGLPAEYMDLGKNLTNTCYEMYKRMPTRLSPEIVYFNQAPGSPEDLFVKPLDAHNLLRPETVESIFYLYRLTKDEKYREWGWRIFQAFMKHTKVEGAGFSSINNVKNPGSPGFRDKLESFFLAETLKYLYLLFSDDPNLIPLDRFVFNSEGHPLPMYSF</sequence>
<keyword evidence="9 19" id="KW-0106">Calcium</keyword>
<feature type="active site" evidence="18">
    <location>
        <position position="472"/>
    </location>
</feature>
<dbReference type="EMBL" id="JBJQND010000007">
    <property type="protein sequence ID" value="KAL3870281.1"/>
    <property type="molecule type" value="Genomic_DNA"/>
</dbReference>
<keyword evidence="6 19" id="KW-0479">Metal-binding</keyword>
<organism evidence="25 26">
    <name type="scientific">Sinanodonta woodiana</name>
    <name type="common">Chinese pond mussel</name>
    <name type="synonym">Anodonta woodiana</name>
    <dbReference type="NCBI Taxonomy" id="1069815"/>
    <lineage>
        <taxon>Eukaryota</taxon>
        <taxon>Metazoa</taxon>
        <taxon>Spiralia</taxon>
        <taxon>Lophotrochozoa</taxon>
        <taxon>Mollusca</taxon>
        <taxon>Bivalvia</taxon>
        <taxon>Autobranchia</taxon>
        <taxon>Heteroconchia</taxon>
        <taxon>Palaeoheterodonta</taxon>
        <taxon>Unionida</taxon>
        <taxon>Unionoidea</taxon>
        <taxon>Unionidae</taxon>
        <taxon>Unioninae</taxon>
        <taxon>Sinanodonta</taxon>
    </lineage>
</organism>
<evidence type="ECO:0000256" key="20">
    <source>
        <dbReference type="PIRSR" id="PIRSR601382-3"/>
    </source>
</evidence>
<comment type="cofactor">
    <cofactor evidence="1 19">
        <name>Ca(2+)</name>
        <dbReference type="ChEBI" id="CHEBI:29108"/>
    </cofactor>
</comment>
<dbReference type="GO" id="GO:0010498">
    <property type="term" value="P:proteasomal protein catabolic process"/>
    <property type="evidence" value="ECO:0007669"/>
    <property type="project" value="UniProtKB-ARBA"/>
</dbReference>
<comment type="pathway">
    <text evidence="3">Protein modification; protein glycosylation.</text>
</comment>
<dbReference type="EMBL" id="JBJQND010000007">
    <property type="protein sequence ID" value="KAL3870282.1"/>
    <property type="molecule type" value="Genomic_DNA"/>
</dbReference>
<dbReference type="InterPro" id="IPR050749">
    <property type="entry name" value="Glycosyl_Hydrolase_47"/>
</dbReference>
<dbReference type="SUPFAM" id="SSF48225">
    <property type="entry name" value="Seven-hairpin glycosidases"/>
    <property type="match status" value="1"/>
</dbReference>
<dbReference type="PANTHER" id="PTHR11742:SF55">
    <property type="entry name" value="ENDOPLASMIC RETICULUM MANNOSYL-OLIGOSACCHARIDE 1,2-ALPHA-MANNOSIDASE"/>
    <property type="match status" value="1"/>
</dbReference>
<feature type="compositionally biased region" description="Basic and acidic residues" evidence="23">
    <location>
        <begin position="201"/>
        <end position="211"/>
    </location>
</feature>
<protein>
    <recommendedName>
        <fullName evidence="21">alpha-1,2-Mannosidase</fullName>
        <ecNumber evidence="21">3.2.1.-</ecNumber>
    </recommendedName>
</protein>
<feature type="transmembrane region" description="Helical" evidence="24">
    <location>
        <begin position="48"/>
        <end position="68"/>
    </location>
</feature>
<gene>
    <name evidence="25" type="ORF">ACJMK2_038358</name>
</gene>
<evidence type="ECO:0000256" key="11">
    <source>
        <dbReference type="ARBA" id="ARBA00022989"/>
    </source>
</evidence>
<keyword evidence="14 21" id="KW-0326">Glycosidase</keyword>
<comment type="function">
    <text evidence="17">Involved in glycoprotein quality control targeting of misfolded glycoproteins for degradation. It primarily trims a single alpha-1,2-linked mannose residue from Man(9)GlcNAc(2) to produce Man(8)GlcNAc(2), but at high enzyme concentrations, as found in the ER quality control compartment (ERQC), it further trims the carbohydrates to Man(5-6)GlcNAc(2).</text>
</comment>
<feature type="active site" description="Proton donor" evidence="18">
    <location>
        <position position="580"/>
    </location>
</feature>
<keyword evidence="7 21" id="KW-0378">Hydrolase</keyword>
<proteinExistence type="inferred from homology"/>
<evidence type="ECO:0000256" key="8">
    <source>
        <dbReference type="ARBA" id="ARBA00022824"/>
    </source>
</evidence>
<dbReference type="GO" id="GO:0034976">
    <property type="term" value="P:response to endoplasmic reticulum stress"/>
    <property type="evidence" value="ECO:0007669"/>
    <property type="project" value="UniProtKB-ARBA"/>
</dbReference>
<evidence type="ECO:0000256" key="2">
    <source>
        <dbReference type="ARBA" id="ARBA00004648"/>
    </source>
</evidence>
<evidence type="ECO:0000256" key="1">
    <source>
        <dbReference type="ARBA" id="ARBA00001913"/>
    </source>
</evidence>
<dbReference type="GO" id="GO:0005789">
    <property type="term" value="C:endoplasmic reticulum membrane"/>
    <property type="evidence" value="ECO:0007669"/>
    <property type="project" value="UniProtKB-SubCell"/>
</dbReference>
<keyword evidence="22" id="KW-0175">Coiled coil</keyword>
<feature type="coiled-coil region" evidence="22">
    <location>
        <begin position="99"/>
        <end position="130"/>
    </location>
</feature>
<evidence type="ECO:0000256" key="19">
    <source>
        <dbReference type="PIRSR" id="PIRSR601382-2"/>
    </source>
</evidence>
<keyword evidence="12 24" id="KW-0472">Membrane</keyword>
<evidence type="ECO:0000313" key="26">
    <source>
        <dbReference type="Proteomes" id="UP001634394"/>
    </source>
</evidence>
<evidence type="ECO:0000256" key="24">
    <source>
        <dbReference type="SAM" id="Phobius"/>
    </source>
</evidence>
<evidence type="ECO:0000256" key="10">
    <source>
        <dbReference type="ARBA" id="ARBA00022968"/>
    </source>
</evidence>
<comment type="catalytic activity">
    <reaction evidence="15">
        <text>N(4)-(alpha-D-Man-(1-&gt;2)-alpha-D-Man-(1-&gt;2)-alpha-D-Man-(1-&gt;3)-[alpha-D-Man-(1-&gt;3)-[alpha-D-Man-(1-&gt;2)-alpha-D-Man-(1-&gt;6)]-alpha-D-Man-(1-&gt;6)]-beta-D-Man-(1-&gt;4)-beta-D-GlcNAc-(1-&gt;4)-beta-D-GlcNAc)-L-asparaginyl-[protein] (N-glucan mannose isomer 8A1,2,3B1,3) + 3 H2O = N(4)-(alpha-D-Man-(1-&gt;3)-[alpha-D-Man-(1-&gt;3)-[alpha-D-Man-(1-&gt;6)]-alpha-D-Man-(1-&gt;6)]-beta-D-Man-(1-&gt;4)-beta-D-GlcNAc-(1-&gt;4)-beta-D-GlcNAc)-L-asparaginyl-[protein] (N-glucan mannose isomer 5A1,2) + 3 beta-D-mannose</text>
        <dbReference type="Rhea" id="RHEA:56028"/>
        <dbReference type="Rhea" id="RHEA-COMP:14358"/>
        <dbReference type="Rhea" id="RHEA-COMP:14367"/>
        <dbReference type="ChEBI" id="CHEBI:15377"/>
        <dbReference type="ChEBI" id="CHEBI:28563"/>
        <dbReference type="ChEBI" id="CHEBI:59087"/>
        <dbReference type="ChEBI" id="CHEBI:60628"/>
        <dbReference type="EC" id="3.2.1.113"/>
    </reaction>
</comment>
<evidence type="ECO:0000256" key="6">
    <source>
        <dbReference type="ARBA" id="ARBA00022723"/>
    </source>
</evidence>
<reference evidence="25 26" key="1">
    <citation type="submission" date="2024-11" db="EMBL/GenBank/DDBJ databases">
        <title>Chromosome-level genome assembly of the freshwater bivalve Anodonta woodiana.</title>
        <authorList>
            <person name="Chen X."/>
        </authorList>
    </citation>
    <scope>NUCLEOTIDE SEQUENCE [LARGE SCALE GENOMIC DNA]</scope>
    <source>
        <strain evidence="25">MN2024</strain>
        <tissue evidence="25">Gills</tissue>
    </source>
</reference>
<accession>A0ABD3WA60</accession>
<name>A0ABD3WA60_SINWO</name>
<evidence type="ECO:0000256" key="21">
    <source>
        <dbReference type="RuleBase" id="RU361193"/>
    </source>
</evidence>
<evidence type="ECO:0000256" key="18">
    <source>
        <dbReference type="PIRSR" id="PIRSR601382-1"/>
    </source>
</evidence>
<dbReference type="EC" id="3.2.1.-" evidence="21"/>
<evidence type="ECO:0000256" key="15">
    <source>
        <dbReference type="ARBA" id="ARBA00047669"/>
    </source>
</evidence>
<evidence type="ECO:0000256" key="16">
    <source>
        <dbReference type="ARBA" id="ARBA00048605"/>
    </source>
</evidence>
<evidence type="ECO:0000256" key="14">
    <source>
        <dbReference type="ARBA" id="ARBA00023295"/>
    </source>
</evidence>
<keyword evidence="10" id="KW-0735">Signal-anchor</keyword>
<feature type="region of interest" description="Disordered" evidence="23">
    <location>
        <begin position="191"/>
        <end position="211"/>
    </location>
</feature>
<evidence type="ECO:0000256" key="17">
    <source>
        <dbReference type="ARBA" id="ARBA00053655"/>
    </source>
</evidence>
<keyword evidence="5 24" id="KW-0812">Transmembrane</keyword>
<dbReference type="Pfam" id="PF01532">
    <property type="entry name" value="Glyco_hydro_47"/>
    <property type="match status" value="1"/>
</dbReference>
<comment type="similarity">
    <text evidence="4 21">Belongs to the glycosyl hydrolase 47 family.</text>
</comment>
<evidence type="ECO:0000256" key="22">
    <source>
        <dbReference type="SAM" id="Coils"/>
    </source>
</evidence>
<evidence type="ECO:0000256" key="4">
    <source>
        <dbReference type="ARBA" id="ARBA00007658"/>
    </source>
</evidence>
<dbReference type="InterPro" id="IPR001382">
    <property type="entry name" value="Glyco_hydro_47"/>
</dbReference>
<keyword evidence="8" id="KW-0256">Endoplasmic reticulum</keyword>
<evidence type="ECO:0000256" key="7">
    <source>
        <dbReference type="ARBA" id="ARBA00022801"/>
    </source>
</evidence>
<dbReference type="AlphaFoldDB" id="A0ABD3WA60"/>
<evidence type="ECO:0000256" key="3">
    <source>
        <dbReference type="ARBA" id="ARBA00004922"/>
    </source>
</evidence>
<dbReference type="InterPro" id="IPR036026">
    <property type="entry name" value="Seven-hairpin_glycosidases"/>
</dbReference>
<keyword evidence="26" id="KW-1185">Reference proteome</keyword>
<dbReference type="PRINTS" id="PR00747">
    <property type="entry name" value="GLYHDRLASE47"/>
</dbReference>
<dbReference type="PANTHER" id="PTHR11742">
    <property type="entry name" value="MANNOSYL-OLIGOSACCHARIDE ALPHA-1,2-MANNOSIDASE-RELATED"/>
    <property type="match status" value="1"/>
</dbReference>
<keyword evidence="11 24" id="KW-1133">Transmembrane helix</keyword>
<dbReference type="GO" id="GO:0004571">
    <property type="term" value="F:mannosyl-oligosaccharide 1,2-alpha-mannosidase activity"/>
    <property type="evidence" value="ECO:0007669"/>
    <property type="project" value="UniProtKB-EC"/>
</dbReference>
<dbReference type="Gene3D" id="1.50.10.10">
    <property type="match status" value="1"/>
</dbReference>
<keyword evidence="13 20" id="KW-1015">Disulfide bond</keyword>
<evidence type="ECO:0000256" key="13">
    <source>
        <dbReference type="ARBA" id="ARBA00023157"/>
    </source>
</evidence>
<evidence type="ECO:0000256" key="12">
    <source>
        <dbReference type="ARBA" id="ARBA00023136"/>
    </source>
</evidence>
<feature type="active site" evidence="18">
    <location>
        <position position="608"/>
    </location>
</feature>
<dbReference type="Proteomes" id="UP001634394">
    <property type="component" value="Unassembled WGS sequence"/>
</dbReference>
<dbReference type="GO" id="GO:0046872">
    <property type="term" value="F:metal ion binding"/>
    <property type="evidence" value="ECO:0007669"/>
    <property type="project" value="UniProtKB-KW"/>
</dbReference>
<evidence type="ECO:0000256" key="23">
    <source>
        <dbReference type="SAM" id="MobiDB-lite"/>
    </source>
</evidence>
<evidence type="ECO:0000256" key="5">
    <source>
        <dbReference type="ARBA" id="ARBA00022692"/>
    </source>
</evidence>
<evidence type="ECO:0000313" key="25">
    <source>
        <dbReference type="EMBL" id="KAL3870281.1"/>
    </source>
</evidence>
<dbReference type="InterPro" id="IPR012341">
    <property type="entry name" value="6hp_glycosidase-like_sf"/>
</dbReference>
<comment type="catalytic activity">
    <reaction evidence="16">
        <text>N(4)-(alpha-D-Man-(1-&gt;2)-alpha-D-Man-(1-&gt;2)-alpha-D-Man-(1-&gt;3)-[alpha-D-Man-(1-&gt;2)-alpha-D-Man-(1-&gt;3)-[alpha-D-Man-(1-&gt;2)-alpha-D-Man-(1-&gt;6)]-alpha-D-Man-(1-&gt;6)]-beta-D-Man-(1-&gt;4)-beta-D-GlcNAc-(1-&gt;4)-beta-D-GlcNAc)-L-asparaginyl-[protein] (N-glucan mannose isomer 9A1,2,3B1,2,3) + 4 H2O = N(4)-(alpha-D-Man-(1-&gt;3)-[alpha-D-Man-(1-&gt;3)-[alpha-D-Man-(1-&gt;6)]-alpha-D-Man-(1-&gt;6)]-beta-D-Man-(1-&gt;4)-beta-D-GlcNAc-(1-&gt;4)-beta-D-GlcNAc)-L-asparaginyl-[protein] (N-glucan mannose isomer 5A1,2) + 4 beta-D-mannose</text>
        <dbReference type="Rhea" id="RHEA:56008"/>
        <dbReference type="Rhea" id="RHEA-COMP:14356"/>
        <dbReference type="Rhea" id="RHEA-COMP:14367"/>
        <dbReference type="ChEBI" id="CHEBI:15377"/>
        <dbReference type="ChEBI" id="CHEBI:28563"/>
        <dbReference type="ChEBI" id="CHEBI:59087"/>
        <dbReference type="ChEBI" id="CHEBI:139493"/>
        <dbReference type="EC" id="3.2.1.113"/>
    </reaction>
</comment>
<feature type="disulfide bond" evidence="20">
    <location>
        <begin position="537"/>
        <end position="566"/>
    </location>
</feature>
<comment type="caution">
    <text evidence="25">The sequence shown here is derived from an EMBL/GenBank/DDBJ whole genome shotgun (WGS) entry which is preliminary data.</text>
</comment>
<evidence type="ECO:0000256" key="9">
    <source>
        <dbReference type="ARBA" id="ARBA00022837"/>
    </source>
</evidence>
<feature type="active site" description="Proton donor" evidence="18">
    <location>
        <position position="340"/>
    </location>
</feature>
<comment type="subcellular location">
    <subcellularLocation>
        <location evidence="2">Endoplasmic reticulum membrane</location>
        <topology evidence="2">Single-pass type II membrane protein</topology>
    </subcellularLocation>
</comment>
<dbReference type="FunFam" id="1.50.10.10:FF:000010">
    <property type="entry name" value="alpha-1,2-Mannosidase"/>
    <property type="match status" value="1"/>
</dbReference>